<dbReference type="Proteomes" id="UP000694930">
    <property type="component" value="Chromosome 8"/>
</dbReference>
<evidence type="ECO:0000313" key="3">
    <source>
        <dbReference type="RefSeq" id="XP_027774761.1"/>
    </source>
</evidence>
<protein>
    <submittedName>
        <fullName evidence="3">Uncharacterized protein LOC107028141 isoform X1</fullName>
    </submittedName>
</protein>
<evidence type="ECO:0000256" key="1">
    <source>
        <dbReference type="SAM" id="SignalP"/>
    </source>
</evidence>
<keyword evidence="2" id="KW-1185">Reference proteome</keyword>
<feature type="signal peptide" evidence="1">
    <location>
        <begin position="1"/>
        <end position="22"/>
    </location>
</feature>
<organism evidence="2 3">
    <name type="scientific">Solanum pennellii</name>
    <name type="common">Tomato</name>
    <name type="synonym">Lycopersicon pennellii</name>
    <dbReference type="NCBI Taxonomy" id="28526"/>
    <lineage>
        <taxon>Eukaryota</taxon>
        <taxon>Viridiplantae</taxon>
        <taxon>Streptophyta</taxon>
        <taxon>Embryophyta</taxon>
        <taxon>Tracheophyta</taxon>
        <taxon>Spermatophyta</taxon>
        <taxon>Magnoliopsida</taxon>
        <taxon>eudicotyledons</taxon>
        <taxon>Gunneridae</taxon>
        <taxon>Pentapetalae</taxon>
        <taxon>asterids</taxon>
        <taxon>lamiids</taxon>
        <taxon>Solanales</taxon>
        <taxon>Solanaceae</taxon>
        <taxon>Solanoideae</taxon>
        <taxon>Solaneae</taxon>
        <taxon>Solanum</taxon>
        <taxon>Solanum subgen. Lycopersicon</taxon>
    </lineage>
</organism>
<feature type="chain" id="PRO_5046452577" evidence="1">
    <location>
        <begin position="23"/>
        <end position="170"/>
    </location>
</feature>
<proteinExistence type="predicted"/>
<reference evidence="2" key="1">
    <citation type="journal article" date="2014" name="Nat. Genet.">
        <title>The genome of the stress-tolerant wild tomato species Solanum pennellii.</title>
        <authorList>
            <person name="Bolger A."/>
            <person name="Scossa F."/>
            <person name="Bolger M.E."/>
            <person name="Lanz C."/>
            <person name="Maumus F."/>
            <person name="Tohge T."/>
            <person name="Quesneville H."/>
            <person name="Alseekh S."/>
            <person name="Sorensen I."/>
            <person name="Lichtenstein G."/>
            <person name="Fich E.A."/>
            <person name="Conte M."/>
            <person name="Keller H."/>
            <person name="Schneeberger K."/>
            <person name="Schwacke R."/>
            <person name="Ofner I."/>
            <person name="Vrebalov J."/>
            <person name="Xu Y."/>
            <person name="Osorio S."/>
            <person name="Aflitos S.A."/>
            <person name="Schijlen E."/>
            <person name="Jimenez-Gomez J.M."/>
            <person name="Ryngajllo M."/>
            <person name="Kimura S."/>
            <person name="Kumar R."/>
            <person name="Koenig D."/>
            <person name="Headland L.R."/>
            <person name="Maloof J.N."/>
            <person name="Sinha N."/>
            <person name="van Ham R.C."/>
            <person name="Lankhorst R.K."/>
            <person name="Mao L."/>
            <person name="Vogel A."/>
            <person name="Arsova B."/>
            <person name="Panstruga R."/>
            <person name="Fei Z."/>
            <person name="Rose J.K."/>
            <person name="Zamir D."/>
            <person name="Carrari F."/>
            <person name="Giovannoni J.J."/>
            <person name="Weigel D."/>
            <person name="Usadel B."/>
            <person name="Fernie A.R."/>
        </authorList>
    </citation>
    <scope>NUCLEOTIDE SEQUENCE [LARGE SCALE GENOMIC DNA]</scope>
    <source>
        <strain evidence="2">cv. LA0716</strain>
    </source>
</reference>
<dbReference type="RefSeq" id="XP_027774761.1">
    <property type="nucleotide sequence ID" value="XM_027918960.1"/>
</dbReference>
<reference evidence="3" key="2">
    <citation type="submission" date="2025-08" db="UniProtKB">
        <authorList>
            <consortium name="RefSeq"/>
        </authorList>
    </citation>
    <scope>IDENTIFICATION</scope>
</reference>
<dbReference type="PROSITE" id="PS51257">
    <property type="entry name" value="PROKAR_LIPOPROTEIN"/>
    <property type="match status" value="1"/>
</dbReference>
<evidence type="ECO:0000313" key="2">
    <source>
        <dbReference type="Proteomes" id="UP000694930"/>
    </source>
</evidence>
<dbReference type="GeneID" id="107028141"/>
<accession>A0ABM1VG93</accession>
<name>A0ABM1VG93_SOLPN</name>
<gene>
    <name evidence="3" type="primary">LOC107028141</name>
</gene>
<keyword evidence="1" id="KW-0732">Signal</keyword>
<sequence length="170" mass="19138">MKASSLFQVLLFFLAMACLQYGRNTLRQQLKNVKTSAAMFHKCEGGEVHLNHPLFYTAQGVRYRKLHVTVTTSIYTLGKAEQTVRHQRKIYQCEKVEEVKIVPAPKKDDMLVLSKHTKKSLAKVDSGRIISSDEPIGNDVTVAEIMAFVARQVDAFLSEAGESLSEDFMD</sequence>